<evidence type="ECO:0000313" key="5">
    <source>
        <dbReference type="Proteomes" id="UP000269721"/>
    </source>
</evidence>
<dbReference type="Gene3D" id="1.10.418.10">
    <property type="entry name" value="Calponin-like domain"/>
    <property type="match status" value="2"/>
</dbReference>
<dbReference type="PROSITE" id="PS00020">
    <property type="entry name" value="ACTININ_2"/>
    <property type="match status" value="1"/>
</dbReference>
<evidence type="ECO:0000313" key="4">
    <source>
        <dbReference type="EMBL" id="RKO90912.1"/>
    </source>
</evidence>
<dbReference type="GO" id="GO:0003779">
    <property type="term" value="F:actin binding"/>
    <property type="evidence" value="ECO:0007669"/>
    <property type="project" value="UniProtKB-KW"/>
</dbReference>
<evidence type="ECO:0000256" key="2">
    <source>
        <dbReference type="ARBA" id="ARBA00023203"/>
    </source>
</evidence>
<feature type="domain" description="Calponin-homology (CH)" evidence="3">
    <location>
        <begin position="1"/>
        <end position="51"/>
    </location>
</feature>
<evidence type="ECO:0000259" key="3">
    <source>
        <dbReference type="PROSITE" id="PS50021"/>
    </source>
</evidence>
<dbReference type="Pfam" id="PF00307">
    <property type="entry name" value="CH"/>
    <property type="match status" value="2"/>
</dbReference>
<evidence type="ECO:0000256" key="1">
    <source>
        <dbReference type="ARBA" id="ARBA00022737"/>
    </source>
</evidence>
<sequence length="188" mass="20725">RIHRLVNVDSALRFLRDKLRDPLANIGSEDIVDGNFKLTLGLVWVLILRFRIEQIGGETEVGDGGGKITLLAWCRTTLQPYVSSGLLPAPIENFSEAWQTGVAFLCLVHVFDPYLVPEISSVLEAGAPPTWTPTGLFAPDEHVVGSTLLARSLRSREPRDWRATLVRAFALVEKHMGVPQVRTGGWSG</sequence>
<dbReference type="OrthoDB" id="10017054at2759"/>
<dbReference type="PANTHER" id="PTHR11915">
    <property type="entry name" value="SPECTRIN/FILAMIN RELATED CYTOSKELETAL PROTEIN"/>
    <property type="match status" value="1"/>
</dbReference>
<reference evidence="5" key="1">
    <citation type="journal article" date="2018" name="Nat. Microbiol.">
        <title>Leveraging single-cell genomics to expand the fungal tree of life.</title>
        <authorList>
            <person name="Ahrendt S.R."/>
            <person name="Quandt C.A."/>
            <person name="Ciobanu D."/>
            <person name="Clum A."/>
            <person name="Salamov A."/>
            <person name="Andreopoulos B."/>
            <person name="Cheng J.F."/>
            <person name="Woyke T."/>
            <person name="Pelin A."/>
            <person name="Henrissat B."/>
            <person name="Reynolds N.K."/>
            <person name="Benny G.L."/>
            <person name="Smith M.E."/>
            <person name="James T.Y."/>
            <person name="Grigoriev I.V."/>
        </authorList>
    </citation>
    <scope>NUCLEOTIDE SEQUENCE [LARGE SCALE GENOMIC DNA]</scope>
</reference>
<keyword evidence="1" id="KW-0677">Repeat</keyword>
<keyword evidence="5" id="KW-1185">Reference proteome</keyword>
<keyword evidence="2" id="KW-0009">Actin-binding</keyword>
<dbReference type="InterPro" id="IPR036872">
    <property type="entry name" value="CH_dom_sf"/>
</dbReference>
<dbReference type="PROSITE" id="PS50021">
    <property type="entry name" value="CH"/>
    <property type="match status" value="2"/>
</dbReference>
<feature type="domain" description="Calponin-homology (CH)" evidence="3">
    <location>
        <begin position="64"/>
        <end position="188"/>
    </location>
</feature>
<organism evidence="4 5">
    <name type="scientific">Blyttiomyces helicus</name>
    <dbReference type="NCBI Taxonomy" id="388810"/>
    <lineage>
        <taxon>Eukaryota</taxon>
        <taxon>Fungi</taxon>
        <taxon>Fungi incertae sedis</taxon>
        <taxon>Chytridiomycota</taxon>
        <taxon>Chytridiomycota incertae sedis</taxon>
        <taxon>Chytridiomycetes</taxon>
        <taxon>Chytridiomycetes incertae sedis</taxon>
        <taxon>Blyttiomyces</taxon>
    </lineage>
</organism>
<proteinExistence type="predicted"/>
<dbReference type="AlphaFoldDB" id="A0A4P9WET3"/>
<name>A0A4P9WET3_9FUNG</name>
<dbReference type="InterPro" id="IPR001715">
    <property type="entry name" value="CH_dom"/>
</dbReference>
<protein>
    <submittedName>
        <fullName evidence="4">Calponin homology domain-containing protein</fullName>
    </submittedName>
</protein>
<feature type="non-terminal residue" evidence="4">
    <location>
        <position position="1"/>
    </location>
</feature>
<accession>A0A4P9WET3</accession>
<gene>
    <name evidence="4" type="ORF">BDK51DRAFT_17012</name>
</gene>
<dbReference type="InterPro" id="IPR001589">
    <property type="entry name" value="Actinin_actin-bd_CS"/>
</dbReference>
<dbReference type="SUPFAM" id="SSF47576">
    <property type="entry name" value="Calponin-homology domain, CH-domain"/>
    <property type="match status" value="1"/>
</dbReference>
<dbReference type="EMBL" id="KZ995319">
    <property type="protein sequence ID" value="RKO90912.1"/>
    <property type="molecule type" value="Genomic_DNA"/>
</dbReference>
<dbReference type="Proteomes" id="UP000269721">
    <property type="component" value="Unassembled WGS sequence"/>
</dbReference>